<accession>A0ABX1AXS9</accession>
<dbReference type="GO" id="GO:0004519">
    <property type="term" value="F:endonuclease activity"/>
    <property type="evidence" value="ECO:0007669"/>
    <property type="project" value="UniProtKB-KW"/>
</dbReference>
<sequence>MIRTSSRSSRMVLAAVTLLAVLGLVPVAANAATSGGQSTVVAGPAVAMSSATTTYKIWHWNMAGHHQHLGSTTNGIIQAIAGSISVRQPDFVSINEICRNQYGAVIDALQKMGWPQSPANFARYEPMTTAGDSGYCAGHGIGIAIFSRFALGDTLRETLPYDGSGKQRKLLCAPIAARPWTRFCTTHLTTVAASRADQLAAVHSVLESYRSQGHLPIVAGDFNVQPHSPLLDTWYDASVDTAANRGNAGRYHELDDRETVCPGWGEQTTESNELGACGQSGKVDLIFAPADRLVSYRADAHPIGHVCGGNRDKPCSDHRIVDATVSVVAGQ</sequence>
<evidence type="ECO:0000313" key="3">
    <source>
        <dbReference type="EMBL" id="NJP90420.1"/>
    </source>
</evidence>
<reference evidence="3 4" key="1">
    <citation type="submission" date="2020-03" db="EMBL/GenBank/DDBJ databases">
        <title>WGS of actinomycetes isolated from Thailand.</title>
        <authorList>
            <person name="Thawai C."/>
        </authorList>
    </citation>
    <scope>NUCLEOTIDE SEQUENCE [LARGE SCALE GENOMIC DNA]</scope>
    <source>
        <strain evidence="3 4">FMUSA5-5</strain>
    </source>
</reference>
<feature type="signal peptide" evidence="1">
    <location>
        <begin position="1"/>
        <end position="31"/>
    </location>
</feature>
<keyword evidence="1" id="KW-0732">Signal</keyword>
<dbReference type="RefSeq" id="WP_168009973.1">
    <property type="nucleotide sequence ID" value="NZ_JAATEP010000008.1"/>
</dbReference>
<evidence type="ECO:0000256" key="1">
    <source>
        <dbReference type="SAM" id="SignalP"/>
    </source>
</evidence>
<dbReference type="Proteomes" id="UP000696294">
    <property type="component" value="Unassembled WGS sequence"/>
</dbReference>
<keyword evidence="3" id="KW-0255">Endonuclease</keyword>
<dbReference type="Pfam" id="PF03372">
    <property type="entry name" value="Exo_endo_phos"/>
    <property type="match status" value="1"/>
</dbReference>
<feature type="chain" id="PRO_5045185345" evidence="1">
    <location>
        <begin position="32"/>
        <end position="331"/>
    </location>
</feature>
<dbReference type="EMBL" id="JAATEP010000008">
    <property type="protein sequence ID" value="NJP90420.1"/>
    <property type="molecule type" value="Genomic_DNA"/>
</dbReference>
<evidence type="ECO:0000313" key="4">
    <source>
        <dbReference type="Proteomes" id="UP000696294"/>
    </source>
</evidence>
<name>A0ABX1AXS9_9ACTN</name>
<dbReference type="Gene3D" id="3.60.10.10">
    <property type="entry name" value="Endonuclease/exonuclease/phosphatase"/>
    <property type="match status" value="1"/>
</dbReference>
<dbReference type="InterPro" id="IPR005135">
    <property type="entry name" value="Endo/exonuclease/phosphatase"/>
</dbReference>
<keyword evidence="4" id="KW-1185">Reference proteome</keyword>
<feature type="domain" description="Endonuclease/exonuclease/phosphatase" evidence="2">
    <location>
        <begin position="60"/>
        <end position="318"/>
    </location>
</feature>
<dbReference type="SUPFAM" id="SSF56219">
    <property type="entry name" value="DNase I-like"/>
    <property type="match status" value="1"/>
</dbReference>
<protein>
    <submittedName>
        <fullName evidence="3">Endonuclease/exonuclease/phosphatase family protein</fullName>
    </submittedName>
</protein>
<proteinExistence type="predicted"/>
<gene>
    <name evidence="3" type="ORF">HCN51_13310</name>
</gene>
<dbReference type="InterPro" id="IPR036691">
    <property type="entry name" value="Endo/exonu/phosph_ase_sf"/>
</dbReference>
<keyword evidence="3" id="KW-0378">Hydrolase</keyword>
<evidence type="ECO:0000259" key="2">
    <source>
        <dbReference type="Pfam" id="PF03372"/>
    </source>
</evidence>
<organism evidence="3 4">
    <name type="scientific">Nonomuraea composti</name>
    <dbReference type="NCBI Taxonomy" id="2720023"/>
    <lineage>
        <taxon>Bacteria</taxon>
        <taxon>Bacillati</taxon>
        <taxon>Actinomycetota</taxon>
        <taxon>Actinomycetes</taxon>
        <taxon>Streptosporangiales</taxon>
        <taxon>Streptosporangiaceae</taxon>
        <taxon>Nonomuraea</taxon>
    </lineage>
</organism>
<keyword evidence="3" id="KW-0540">Nuclease</keyword>
<comment type="caution">
    <text evidence="3">The sequence shown here is derived from an EMBL/GenBank/DDBJ whole genome shotgun (WGS) entry which is preliminary data.</text>
</comment>